<feature type="region of interest" description="Disordered" evidence="1">
    <location>
        <begin position="171"/>
        <end position="205"/>
    </location>
</feature>
<feature type="compositionally biased region" description="Basic and acidic residues" evidence="1">
    <location>
        <begin position="175"/>
        <end position="197"/>
    </location>
</feature>
<dbReference type="EMBL" id="HBFR01021468">
    <property type="protein sequence ID" value="CAD8888274.1"/>
    <property type="molecule type" value="Transcribed_RNA"/>
</dbReference>
<dbReference type="AlphaFoldDB" id="A0A7S1FTB2"/>
<proteinExistence type="predicted"/>
<evidence type="ECO:0000256" key="1">
    <source>
        <dbReference type="SAM" id="MobiDB-lite"/>
    </source>
</evidence>
<sequence length="205" mass="23600">MLYIKMVRSILMRRERSAGPERSACLEHLHCGLRLRDGTHLDEAELALGLEDILLVALDLFVRCIDLILLRVQITKIARQQRVRVGFLDLQTSFRSQWIQVSEAPSLRDLPLDTLLIGNRRWQADVDGGQKRHLPLPRGWKWGTDLLEAAQRSTNITRLFDVPASVRTRILDPTQEARRAPSTDPRRSRRRISERGAGRTRRSGR</sequence>
<protein>
    <submittedName>
        <fullName evidence="2">Uncharacterized protein</fullName>
    </submittedName>
</protein>
<organism evidence="2">
    <name type="scientific">Corethron hystrix</name>
    <dbReference type="NCBI Taxonomy" id="216773"/>
    <lineage>
        <taxon>Eukaryota</taxon>
        <taxon>Sar</taxon>
        <taxon>Stramenopiles</taxon>
        <taxon>Ochrophyta</taxon>
        <taxon>Bacillariophyta</taxon>
        <taxon>Coscinodiscophyceae</taxon>
        <taxon>Corethrophycidae</taxon>
        <taxon>Corethrales</taxon>
        <taxon>Corethraceae</taxon>
        <taxon>Corethron</taxon>
    </lineage>
</organism>
<evidence type="ECO:0000313" key="2">
    <source>
        <dbReference type="EMBL" id="CAD8888274.1"/>
    </source>
</evidence>
<gene>
    <name evidence="2" type="ORF">CHYS00102_LOCUS15472</name>
</gene>
<accession>A0A7S1FTB2</accession>
<reference evidence="2" key="1">
    <citation type="submission" date="2021-01" db="EMBL/GenBank/DDBJ databases">
        <authorList>
            <person name="Corre E."/>
            <person name="Pelletier E."/>
            <person name="Niang G."/>
            <person name="Scheremetjew M."/>
            <person name="Finn R."/>
            <person name="Kale V."/>
            <person name="Holt S."/>
            <person name="Cochrane G."/>
            <person name="Meng A."/>
            <person name="Brown T."/>
            <person name="Cohen L."/>
        </authorList>
    </citation>
    <scope>NUCLEOTIDE SEQUENCE</scope>
    <source>
        <strain evidence="2">308</strain>
    </source>
</reference>
<name>A0A7S1FTB2_9STRA</name>